<keyword evidence="2 6" id="KW-0812">Transmembrane</keyword>
<gene>
    <name evidence="7" type="ORF">OHC33_008449</name>
</gene>
<comment type="caution">
    <text evidence="7">The sequence shown here is derived from an EMBL/GenBank/DDBJ whole genome shotgun (WGS) entry which is preliminary data.</text>
</comment>
<keyword evidence="4 6" id="KW-0472">Membrane</keyword>
<dbReference type="EMBL" id="JAKLMC020000026">
    <property type="protein sequence ID" value="KAK5950506.1"/>
    <property type="molecule type" value="Genomic_DNA"/>
</dbReference>
<dbReference type="AlphaFoldDB" id="A0AAN8EN67"/>
<feature type="transmembrane region" description="Helical" evidence="6">
    <location>
        <begin position="123"/>
        <end position="141"/>
    </location>
</feature>
<accession>A0AAN8EN67</accession>
<evidence type="ECO:0000313" key="8">
    <source>
        <dbReference type="Proteomes" id="UP001316803"/>
    </source>
</evidence>
<feature type="transmembrane region" description="Helical" evidence="6">
    <location>
        <begin position="162"/>
        <end position="181"/>
    </location>
</feature>
<keyword evidence="8" id="KW-1185">Reference proteome</keyword>
<evidence type="ECO:0000256" key="5">
    <source>
        <dbReference type="SAM" id="MobiDB-lite"/>
    </source>
</evidence>
<dbReference type="PANTHER" id="PTHR31465">
    <property type="entry name" value="PROTEIN RTA1-RELATED"/>
    <property type="match status" value="1"/>
</dbReference>
<dbReference type="InterPro" id="IPR007568">
    <property type="entry name" value="RTA1"/>
</dbReference>
<feature type="region of interest" description="Disordered" evidence="5">
    <location>
        <begin position="19"/>
        <end position="38"/>
    </location>
</feature>
<name>A0AAN8EN67_9EURO</name>
<evidence type="ECO:0000313" key="7">
    <source>
        <dbReference type="EMBL" id="KAK5950506.1"/>
    </source>
</evidence>
<feature type="transmembrane region" description="Helical" evidence="6">
    <location>
        <begin position="343"/>
        <end position="366"/>
    </location>
</feature>
<dbReference type="Pfam" id="PF04479">
    <property type="entry name" value="RTA1"/>
    <property type="match status" value="1"/>
</dbReference>
<comment type="subcellular location">
    <subcellularLocation>
        <location evidence="1">Membrane</location>
        <topology evidence="1">Multi-pass membrane protein</topology>
    </subcellularLocation>
</comment>
<organism evidence="7 8">
    <name type="scientific">Knufia fluminis</name>
    <dbReference type="NCBI Taxonomy" id="191047"/>
    <lineage>
        <taxon>Eukaryota</taxon>
        <taxon>Fungi</taxon>
        <taxon>Dikarya</taxon>
        <taxon>Ascomycota</taxon>
        <taxon>Pezizomycotina</taxon>
        <taxon>Eurotiomycetes</taxon>
        <taxon>Chaetothyriomycetidae</taxon>
        <taxon>Chaetothyriales</taxon>
        <taxon>Trichomeriaceae</taxon>
        <taxon>Knufia</taxon>
    </lineage>
</organism>
<keyword evidence="3 6" id="KW-1133">Transmembrane helix</keyword>
<evidence type="ECO:0000256" key="3">
    <source>
        <dbReference type="ARBA" id="ARBA00022989"/>
    </source>
</evidence>
<proteinExistence type="predicted"/>
<reference evidence="7 8" key="1">
    <citation type="submission" date="2022-12" db="EMBL/GenBank/DDBJ databases">
        <title>Genomic features and morphological characterization of a novel Knufia sp. strain isolated from spacecraft assembly facility.</title>
        <authorList>
            <person name="Teixeira M."/>
            <person name="Chander A.M."/>
            <person name="Stajich J.E."/>
            <person name="Venkateswaran K."/>
        </authorList>
    </citation>
    <scope>NUCLEOTIDE SEQUENCE [LARGE SCALE GENOMIC DNA]</scope>
    <source>
        <strain evidence="7 8">FJI-L2-BK-P2</strain>
    </source>
</reference>
<dbReference type="PANTHER" id="PTHR31465:SF32">
    <property type="entry name" value="DOMAIN PROTEIN, PUTATIVE-RELATED"/>
    <property type="match status" value="1"/>
</dbReference>
<sequence>MSGNGRADAAFLHNVPTSISSSATSTTSSLTSKSSASSTTSTSISSLIASTTVNAVTSAAASSTSSSTSAEPTSTSIYIYNPSTTLAIVFWVIYATLIPYHFYLSVHKPLIAKTVTQKHKYTIPLVIAALLSTLGFGLRVASTATESGRRSVGLYAASQTSIIIAPIFICATLYLLLAHLIQLCLPAGPDRVFLGVSPSWLGKVFVTSDVVSFLAQSVGVMTMMSAGLADTGSRKDTGRAILMVGLGCQLATFTVFMVVLGLFCLRVRGGHEGEGGIKGVGGGNERDYGFNPLVKQVVKGMWIASVLVEVSDAYLLLPANMRSIYRTIELGAGIEGYLFRHEWALWVLEAVPMWLALLVLGIWHPVKWLQQKRRSQFVDKYNRAKDQSGQLPR</sequence>
<evidence type="ECO:0000256" key="6">
    <source>
        <dbReference type="SAM" id="Phobius"/>
    </source>
</evidence>
<evidence type="ECO:0000256" key="2">
    <source>
        <dbReference type="ARBA" id="ARBA00022692"/>
    </source>
</evidence>
<protein>
    <submittedName>
        <fullName evidence="7">Uncharacterized protein</fullName>
    </submittedName>
</protein>
<evidence type="ECO:0000256" key="1">
    <source>
        <dbReference type="ARBA" id="ARBA00004141"/>
    </source>
</evidence>
<dbReference type="GO" id="GO:0016020">
    <property type="term" value="C:membrane"/>
    <property type="evidence" value="ECO:0007669"/>
    <property type="project" value="UniProtKB-SubCell"/>
</dbReference>
<evidence type="ECO:0000256" key="4">
    <source>
        <dbReference type="ARBA" id="ARBA00023136"/>
    </source>
</evidence>
<feature type="transmembrane region" description="Helical" evidence="6">
    <location>
        <begin position="84"/>
        <end position="103"/>
    </location>
</feature>
<feature type="transmembrane region" description="Helical" evidence="6">
    <location>
        <begin position="241"/>
        <end position="263"/>
    </location>
</feature>
<dbReference type="Proteomes" id="UP001316803">
    <property type="component" value="Unassembled WGS sequence"/>
</dbReference>